<sequence>MLPSSITRTKLQVLGMSLLLATSTLAAPSALGYSNDTSCKPNNDWFGSPVPNPPEGANSPFAFKDGKDLSTNCDFHQWSWNKFLYLTQPEKRAPGGLLMFGPGFWQVDNALKPYFAPWNDILNPTGLRPANVLILEDINQAGSNGVIYSKFGGTPVHYSIHVNDTYMKSAMSHPKADSKAEFAVGSVELKVAWMDIKALKQVYPKLDLAEHFYIRKAVYQKDNKYSGTGEVALVGMHVVGVVENHPEFIWATFEHKLSAPDYYSSEGKFKKSTAYLQQDKVVSNSHDLLFYRGGTEVQNAHLTYPASETTTNTFRLYQYGVPNGNPYIAGNNPELVGSQTQQAQDETNFNNITELNSLVNVKLEQNNPVWSNYFYAGSIWLSTLDYDFANGISGNIVGKKANAALRGSLAVANITMETYTQTSIDSDVTGSEPQIKSSNCFSCHGISAGESTMQVSHIYNSYLTLMQKSQ</sequence>
<gene>
    <name evidence="2" type="ORF">CEX98_03920</name>
</gene>
<reference evidence="3" key="1">
    <citation type="journal article" date="2019" name="Genome Announc.">
        <title>Draft Genome Sequence of Pseudoalteromonas piscicida Strain 36Y ROTHPW, an Hypersaline Seawater Isolate from the South Coast of Sonora, Mexico.</title>
        <authorList>
            <person name="Sanchez-Diaz R."/>
            <person name="Molina-Garza Z.J."/>
            <person name="Cruz-Suarez L.E."/>
            <person name="Selvin J."/>
            <person name="Kiran G.S."/>
            <person name="Ibarra-Gamez J.C."/>
            <person name="Gomez-Gil B."/>
            <person name="Galaviz-Silva L."/>
        </authorList>
    </citation>
    <scope>NUCLEOTIDE SEQUENCE [LARGE SCALE GENOMIC DNA]</scope>
    <source>
        <strain evidence="3">36Y_RITHPW</strain>
    </source>
</reference>
<feature type="signal peptide" evidence="1">
    <location>
        <begin position="1"/>
        <end position="26"/>
    </location>
</feature>
<dbReference type="OrthoDB" id="280897at2"/>
<evidence type="ECO:0000256" key="1">
    <source>
        <dbReference type="SAM" id="SignalP"/>
    </source>
</evidence>
<accession>A0A2A5JUG3</accession>
<evidence type="ECO:0000313" key="2">
    <source>
        <dbReference type="EMBL" id="PCK33058.1"/>
    </source>
</evidence>
<dbReference type="RefSeq" id="WP_099640817.1">
    <property type="nucleotide sequence ID" value="NZ_NKHF01000018.1"/>
</dbReference>
<keyword evidence="3" id="KW-1185">Reference proteome</keyword>
<keyword evidence="1" id="KW-0732">Signal</keyword>
<name>A0A2A5JUG3_PSEO7</name>
<evidence type="ECO:0000313" key="3">
    <source>
        <dbReference type="Proteomes" id="UP000228621"/>
    </source>
</evidence>
<organism evidence="2 3">
    <name type="scientific">Pseudoalteromonas piscicida</name>
    <dbReference type="NCBI Taxonomy" id="43662"/>
    <lineage>
        <taxon>Bacteria</taxon>
        <taxon>Pseudomonadati</taxon>
        <taxon>Pseudomonadota</taxon>
        <taxon>Gammaproteobacteria</taxon>
        <taxon>Alteromonadales</taxon>
        <taxon>Pseudoalteromonadaceae</taxon>
        <taxon>Pseudoalteromonas</taxon>
    </lineage>
</organism>
<dbReference type="EMBL" id="NKHF01000018">
    <property type="protein sequence ID" value="PCK33058.1"/>
    <property type="molecule type" value="Genomic_DNA"/>
</dbReference>
<dbReference type="AlphaFoldDB" id="A0A2A5JUG3"/>
<feature type="chain" id="PRO_5012607894" description="Cytochrome c family protein" evidence="1">
    <location>
        <begin position="27"/>
        <end position="470"/>
    </location>
</feature>
<protein>
    <recommendedName>
        <fullName evidence="4">Cytochrome c family protein</fullName>
    </recommendedName>
</protein>
<evidence type="ECO:0008006" key="4">
    <source>
        <dbReference type="Google" id="ProtNLM"/>
    </source>
</evidence>
<proteinExistence type="predicted"/>
<dbReference type="Proteomes" id="UP000228621">
    <property type="component" value="Unassembled WGS sequence"/>
</dbReference>
<comment type="caution">
    <text evidence="2">The sequence shown here is derived from an EMBL/GenBank/DDBJ whole genome shotgun (WGS) entry which is preliminary data.</text>
</comment>